<gene>
    <name evidence="2" type="ORF">EGW08_017915</name>
</gene>
<dbReference type="STRING" id="188477.A0A3S1B840"/>
<dbReference type="AlphaFoldDB" id="A0A3S1B840"/>
<evidence type="ECO:0000313" key="2">
    <source>
        <dbReference type="EMBL" id="RUS74324.1"/>
    </source>
</evidence>
<reference evidence="2 3" key="1">
    <citation type="submission" date="2019-01" db="EMBL/GenBank/DDBJ databases">
        <title>A draft genome assembly of the solar-powered sea slug Elysia chlorotica.</title>
        <authorList>
            <person name="Cai H."/>
            <person name="Li Q."/>
            <person name="Fang X."/>
            <person name="Li J."/>
            <person name="Curtis N.E."/>
            <person name="Altenburger A."/>
            <person name="Shibata T."/>
            <person name="Feng M."/>
            <person name="Maeda T."/>
            <person name="Schwartz J.A."/>
            <person name="Shigenobu S."/>
            <person name="Lundholm N."/>
            <person name="Nishiyama T."/>
            <person name="Yang H."/>
            <person name="Hasebe M."/>
            <person name="Li S."/>
            <person name="Pierce S.K."/>
            <person name="Wang J."/>
        </authorList>
    </citation>
    <scope>NUCLEOTIDE SEQUENCE [LARGE SCALE GENOMIC DNA]</scope>
    <source>
        <strain evidence="2">EC2010</strain>
        <tissue evidence="2">Whole organism of an adult</tissue>
    </source>
</reference>
<dbReference type="OrthoDB" id="5969272at2759"/>
<keyword evidence="3" id="KW-1185">Reference proteome</keyword>
<feature type="compositionally biased region" description="Basic and acidic residues" evidence="1">
    <location>
        <begin position="236"/>
        <end position="268"/>
    </location>
</feature>
<feature type="region of interest" description="Disordered" evidence="1">
    <location>
        <begin position="15"/>
        <end position="142"/>
    </location>
</feature>
<dbReference type="Proteomes" id="UP000271974">
    <property type="component" value="Unassembled WGS sequence"/>
</dbReference>
<evidence type="ECO:0000313" key="3">
    <source>
        <dbReference type="Proteomes" id="UP000271974"/>
    </source>
</evidence>
<feature type="compositionally biased region" description="Basic and acidic residues" evidence="1">
    <location>
        <begin position="15"/>
        <end position="57"/>
    </location>
</feature>
<feature type="compositionally biased region" description="Polar residues" evidence="1">
    <location>
        <begin position="365"/>
        <end position="385"/>
    </location>
</feature>
<evidence type="ECO:0000256" key="1">
    <source>
        <dbReference type="SAM" id="MobiDB-lite"/>
    </source>
</evidence>
<protein>
    <submittedName>
        <fullName evidence="2">Uncharacterized protein</fullName>
    </submittedName>
</protein>
<name>A0A3S1B840_ELYCH</name>
<sequence length="511" mass="57875">MEQKKLAEQQLIQERKELEENKKRQELKAKQEAEEKKRKDAEEQQKKEELIKADLKRKQAAQRDMLQKKKEEEEAKKKEQKEKEEQERMRLQFRKEQLRKEQLKRQKDEEVQRMERKKKEEENEKKRKEKQSQPVTSPEEEQVKVYKRDYSFSDLRKSLEATLTRGGAAVMTAEEHKYWDDILEKHNYSIGDIKKTLDSFASGSATLDRPARLRSRRNSIEDLELVKMKRSSSISDLRDSYTKSLERPKSKKKASDPEKVKKDGEILKRTANINETRQQLLETVKKQLEPLTGGRSTKEADITIRNLKVKTAETPTARSPVGNMPPASPFNPQAQGSGLNPASVLGLNNLSINVKSKRASFHEMISQQQGSEGTPSLRIASSSGKDTSKRKSYHGHDAYGSREIPVYRRAAGWRDEIGKPRDIISPSISPTPTGTAGNKDVVSQRPPLVPQATTTSASAAASLSTSSGSKAAPSLSARPGKLSLPGKLDSDVRPFVFNSTRTIARRFKADS</sequence>
<feature type="region of interest" description="Disordered" evidence="1">
    <location>
        <begin position="418"/>
        <end position="489"/>
    </location>
</feature>
<organism evidence="2 3">
    <name type="scientific">Elysia chlorotica</name>
    <name type="common">Eastern emerald elysia</name>
    <name type="synonym">Sea slug</name>
    <dbReference type="NCBI Taxonomy" id="188477"/>
    <lineage>
        <taxon>Eukaryota</taxon>
        <taxon>Metazoa</taxon>
        <taxon>Spiralia</taxon>
        <taxon>Lophotrochozoa</taxon>
        <taxon>Mollusca</taxon>
        <taxon>Gastropoda</taxon>
        <taxon>Heterobranchia</taxon>
        <taxon>Euthyneura</taxon>
        <taxon>Panpulmonata</taxon>
        <taxon>Sacoglossa</taxon>
        <taxon>Placobranchoidea</taxon>
        <taxon>Plakobranchidae</taxon>
        <taxon>Elysia</taxon>
    </lineage>
</organism>
<feature type="compositionally biased region" description="Low complexity" evidence="1">
    <location>
        <begin position="452"/>
        <end position="477"/>
    </location>
</feature>
<feature type="compositionally biased region" description="Polar residues" evidence="1">
    <location>
        <begin position="426"/>
        <end position="436"/>
    </location>
</feature>
<feature type="region of interest" description="Disordered" evidence="1">
    <location>
        <begin position="362"/>
        <end position="397"/>
    </location>
</feature>
<accession>A0A3S1B840</accession>
<dbReference type="EMBL" id="RQTK01000842">
    <property type="protein sequence ID" value="RUS74324.1"/>
    <property type="molecule type" value="Genomic_DNA"/>
</dbReference>
<proteinExistence type="predicted"/>
<feature type="compositionally biased region" description="Basic and acidic residues" evidence="1">
    <location>
        <begin position="386"/>
        <end position="397"/>
    </location>
</feature>
<feature type="region of interest" description="Disordered" evidence="1">
    <location>
        <begin position="291"/>
        <end position="337"/>
    </location>
</feature>
<comment type="caution">
    <text evidence="2">The sequence shown here is derived from an EMBL/GenBank/DDBJ whole genome shotgun (WGS) entry which is preliminary data.</text>
</comment>
<feature type="region of interest" description="Disordered" evidence="1">
    <location>
        <begin position="236"/>
        <end position="271"/>
    </location>
</feature>
<feature type="compositionally biased region" description="Basic and acidic residues" evidence="1">
    <location>
        <begin position="65"/>
        <end position="126"/>
    </location>
</feature>